<dbReference type="PRINTS" id="PR00377">
    <property type="entry name" value="IMPHPHTASES"/>
</dbReference>
<evidence type="ECO:0000256" key="6">
    <source>
        <dbReference type="ARBA" id="ARBA00022814"/>
    </source>
</evidence>
<dbReference type="InterPro" id="IPR033942">
    <property type="entry name" value="IMPase"/>
</dbReference>
<dbReference type="CDD" id="cd01639">
    <property type="entry name" value="IMPase"/>
    <property type="match status" value="1"/>
</dbReference>
<feature type="binding site" evidence="8">
    <location>
        <position position="83"/>
    </location>
    <ligand>
        <name>Mg(2+)</name>
        <dbReference type="ChEBI" id="CHEBI:18420"/>
        <label>1</label>
        <note>catalytic</note>
    </ligand>
</feature>
<keyword evidence="6" id="KW-0805">Transcription regulation</keyword>
<proteinExistence type="inferred from homology"/>
<dbReference type="GO" id="GO:0006020">
    <property type="term" value="P:inositol metabolic process"/>
    <property type="evidence" value="ECO:0007669"/>
    <property type="project" value="TreeGrafter"/>
</dbReference>
<feature type="binding site" evidence="8">
    <location>
        <position position="84"/>
    </location>
    <ligand>
        <name>Mg(2+)</name>
        <dbReference type="ChEBI" id="CHEBI:18420"/>
        <label>1</label>
        <note>catalytic</note>
    </ligand>
</feature>
<evidence type="ECO:0000256" key="8">
    <source>
        <dbReference type="PIRSR" id="PIRSR600760-2"/>
    </source>
</evidence>
<dbReference type="EC" id="3.1.3.25" evidence="9"/>
<dbReference type="RefSeq" id="WP_053096400.1">
    <property type="nucleotide sequence ID" value="NZ_CP011787.1"/>
</dbReference>
<dbReference type="Proteomes" id="UP000056466">
    <property type="component" value="Chromosome"/>
</dbReference>
<evidence type="ECO:0000256" key="4">
    <source>
        <dbReference type="ARBA" id="ARBA00022723"/>
    </source>
</evidence>
<evidence type="ECO:0000256" key="5">
    <source>
        <dbReference type="ARBA" id="ARBA00022801"/>
    </source>
</evidence>
<protein>
    <recommendedName>
        <fullName evidence="9">Inositol-1-monophosphatase</fullName>
        <ecNumber evidence="9">3.1.3.25</ecNumber>
    </recommendedName>
</protein>
<dbReference type="Pfam" id="PF00459">
    <property type="entry name" value="Inositol_P"/>
    <property type="match status" value="1"/>
</dbReference>
<keyword evidence="5 9" id="KW-0378">Hydrolase</keyword>
<dbReference type="InterPro" id="IPR000760">
    <property type="entry name" value="Inositol_monophosphatase-like"/>
</dbReference>
<dbReference type="PATRIC" id="fig|186490.8.peg.5"/>
<dbReference type="GO" id="GO:0007165">
    <property type="term" value="P:signal transduction"/>
    <property type="evidence" value="ECO:0007669"/>
    <property type="project" value="TreeGrafter"/>
</dbReference>
<reference evidence="10 11" key="1">
    <citation type="submission" date="2015-06" db="EMBL/GenBank/DDBJ databases">
        <title>Lineage-specific patterns of genome deterioration in obligate symbionts.</title>
        <authorList>
            <person name="Bennett G.M."/>
            <person name="McCutcheon J.P."/>
            <person name="McDonald B.R."/>
            <person name="Moran N.A."/>
        </authorList>
    </citation>
    <scope>NUCLEOTIDE SEQUENCE [LARGE SCALE GENOMIC DNA]</scope>
    <source>
        <strain evidence="10 11">B-GSS</strain>
    </source>
</reference>
<keyword evidence="7 8" id="KW-0460">Magnesium</keyword>
<dbReference type="Gene3D" id="3.40.190.80">
    <property type="match status" value="1"/>
</dbReference>
<evidence type="ECO:0000256" key="3">
    <source>
        <dbReference type="ARBA" id="ARBA00009759"/>
    </source>
</evidence>
<dbReference type="KEGG" id="bcig:AB162_005"/>
<keyword evidence="11" id="KW-1185">Reference proteome</keyword>
<name>A0A0K2BKR7_9GAMM</name>
<dbReference type="OrthoDB" id="9785695at2"/>
<evidence type="ECO:0000256" key="1">
    <source>
        <dbReference type="ARBA" id="ARBA00001033"/>
    </source>
</evidence>
<dbReference type="PANTHER" id="PTHR20854:SF4">
    <property type="entry name" value="INOSITOL-1-MONOPHOSPHATASE-RELATED"/>
    <property type="match status" value="1"/>
</dbReference>
<dbReference type="GO" id="GO:0008934">
    <property type="term" value="F:inositol monophosphate 1-phosphatase activity"/>
    <property type="evidence" value="ECO:0007669"/>
    <property type="project" value="InterPro"/>
</dbReference>
<comment type="similarity">
    <text evidence="3 9">Belongs to the inositol monophosphatase superfamily.</text>
</comment>
<dbReference type="GO" id="GO:0046872">
    <property type="term" value="F:metal ion binding"/>
    <property type="evidence" value="ECO:0007669"/>
    <property type="project" value="UniProtKB-KW"/>
</dbReference>
<evidence type="ECO:0000256" key="2">
    <source>
        <dbReference type="ARBA" id="ARBA00001946"/>
    </source>
</evidence>
<gene>
    <name evidence="10" type="primary">suhB</name>
    <name evidence="10" type="ORF">AB162_005</name>
</gene>
<evidence type="ECO:0000256" key="7">
    <source>
        <dbReference type="ARBA" id="ARBA00022842"/>
    </source>
</evidence>
<dbReference type="SUPFAM" id="SSF56655">
    <property type="entry name" value="Carbohydrate phosphatase"/>
    <property type="match status" value="1"/>
</dbReference>
<dbReference type="FunFam" id="3.30.540.10:FF:000003">
    <property type="entry name" value="Inositol-1-monophosphatase"/>
    <property type="match status" value="1"/>
</dbReference>
<keyword evidence="6" id="KW-0804">Transcription</keyword>
<accession>A0A0K2BKR7</accession>
<dbReference type="AlphaFoldDB" id="A0A0K2BKR7"/>
<sequence length="262" mass="29703">MHSMLNITSRAARKAGDFLAKYYDNIEASNTNKNHFLTYVNKEAERLMIEIILKYYPKHTVINEQSGQITGRDRSITWIIYPIDSINNFIKRIPHIAVSISVCFKGRTEIAVVYDPMRNELFSTIRGHGAQMNSYRLRSSSRKNLAGTILSINSPIQQQNPKYYTEYSNLLLKLLNNCIDLRCTGSSTLDIAYLAAGRVDCLFLFDIGLTTCHTTSELLVVESGGWVKDFNLVKINNNIQLDCKILAGNSRIVQDIINIISK</sequence>
<dbReference type="PANTHER" id="PTHR20854">
    <property type="entry name" value="INOSITOL MONOPHOSPHATASE"/>
    <property type="match status" value="1"/>
</dbReference>
<keyword evidence="4 8" id="KW-0479">Metal-binding</keyword>
<dbReference type="EMBL" id="CP011787">
    <property type="protein sequence ID" value="AKZ65633.1"/>
    <property type="molecule type" value="Genomic_DNA"/>
</dbReference>
<dbReference type="GO" id="GO:0031564">
    <property type="term" value="P:transcription antitermination"/>
    <property type="evidence" value="ECO:0007669"/>
    <property type="project" value="UniProtKB-KW"/>
</dbReference>
<dbReference type="Gene3D" id="3.30.540.10">
    <property type="entry name" value="Fructose-1,6-Bisphosphatase, subunit A, domain 1"/>
    <property type="match status" value="1"/>
</dbReference>
<comment type="catalytic activity">
    <reaction evidence="1 9">
        <text>a myo-inositol phosphate + H2O = myo-inositol + phosphate</text>
        <dbReference type="Rhea" id="RHEA:24056"/>
        <dbReference type="ChEBI" id="CHEBI:15377"/>
        <dbReference type="ChEBI" id="CHEBI:17268"/>
        <dbReference type="ChEBI" id="CHEBI:43474"/>
        <dbReference type="ChEBI" id="CHEBI:84139"/>
        <dbReference type="EC" id="3.1.3.25"/>
    </reaction>
</comment>
<organism evidence="10 11">
    <name type="scientific">Candidatus Palibaumannia cicadellinicola</name>
    <dbReference type="NCBI Taxonomy" id="186490"/>
    <lineage>
        <taxon>Bacteria</taxon>
        <taxon>Pseudomonadati</taxon>
        <taxon>Pseudomonadota</taxon>
        <taxon>Gammaproteobacteria</taxon>
        <taxon>Candidatus Palibaumannia</taxon>
    </lineage>
</organism>
<evidence type="ECO:0000256" key="9">
    <source>
        <dbReference type="RuleBase" id="RU364068"/>
    </source>
</evidence>
<evidence type="ECO:0000313" key="11">
    <source>
        <dbReference type="Proteomes" id="UP000056466"/>
    </source>
</evidence>
<evidence type="ECO:0000313" key="10">
    <source>
        <dbReference type="EMBL" id="AKZ65633.1"/>
    </source>
</evidence>
<feature type="binding site" evidence="8">
    <location>
        <position position="64"/>
    </location>
    <ligand>
        <name>Mg(2+)</name>
        <dbReference type="ChEBI" id="CHEBI:18420"/>
        <label>1</label>
        <note>catalytic</note>
    </ligand>
</feature>
<comment type="cofactor">
    <cofactor evidence="2 8 9">
        <name>Mg(2+)</name>
        <dbReference type="ChEBI" id="CHEBI:18420"/>
    </cofactor>
</comment>
<keyword evidence="6" id="KW-0889">Transcription antitermination</keyword>